<evidence type="ECO:0000313" key="2">
    <source>
        <dbReference type="EMBL" id="KAL0484120.1"/>
    </source>
</evidence>
<name>A0AAW2Z437_9EUKA</name>
<sequence length="121" mass="14156">MFSIQFPKFELNIPSLIRNLRKDDDSDRYPAQTPSLPQNFGQRQDIFYTPRIIEEDEADHEEDIIDAESIGITIKDNERILFYQRPAFSYTKNVVVMFIVGFLLFTILLIVPNCVHFAVIE</sequence>
<evidence type="ECO:0000256" key="1">
    <source>
        <dbReference type="SAM" id="Phobius"/>
    </source>
</evidence>
<comment type="caution">
    <text evidence="2">The sequence shown here is derived from an EMBL/GenBank/DDBJ whole genome shotgun (WGS) entry which is preliminary data.</text>
</comment>
<dbReference type="Proteomes" id="UP001431209">
    <property type="component" value="Unassembled WGS sequence"/>
</dbReference>
<keyword evidence="1" id="KW-0472">Membrane</keyword>
<organism evidence="2 3">
    <name type="scientific">Acrasis kona</name>
    <dbReference type="NCBI Taxonomy" id="1008807"/>
    <lineage>
        <taxon>Eukaryota</taxon>
        <taxon>Discoba</taxon>
        <taxon>Heterolobosea</taxon>
        <taxon>Tetramitia</taxon>
        <taxon>Eutetramitia</taxon>
        <taxon>Acrasidae</taxon>
        <taxon>Acrasis</taxon>
    </lineage>
</organism>
<gene>
    <name evidence="2" type="ORF">AKO1_004905</name>
</gene>
<proteinExistence type="predicted"/>
<reference evidence="2 3" key="1">
    <citation type="submission" date="2024-03" db="EMBL/GenBank/DDBJ databases">
        <title>The Acrasis kona genome and developmental transcriptomes reveal deep origins of eukaryotic multicellular pathways.</title>
        <authorList>
            <person name="Sheikh S."/>
            <person name="Fu C.-J."/>
            <person name="Brown M.W."/>
            <person name="Baldauf S.L."/>
        </authorList>
    </citation>
    <scope>NUCLEOTIDE SEQUENCE [LARGE SCALE GENOMIC DNA]</scope>
    <source>
        <strain evidence="2 3">ATCC MYA-3509</strain>
    </source>
</reference>
<keyword evidence="1" id="KW-0812">Transmembrane</keyword>
<dbReference type="AlphaFoldDB" id="A0AAW2Z437"/>
<accession>A0AAW2Z437</accession>
<protein>
    <submittedName>
        <fullName evidence="2">Uncharacterized protein</fullName>
    </submittedName>
</protein>
<keyword evidence="3" id="KW-1185">Reference proteome</keyword>
<dbReference type="EMBL" id="JAOPGA020001024">
    <property type="protein sequence ID" value="KAL0484120.1"/>
    <property type="molecule type" value="Genomic_DNA"/>
</dbReference>
<evidence type="ECO:0000313" key="3">
    <source>
        <dbReference type="Proteomes" id="UP001431209"/>
    </source>
</evidence>
<feature type="transmembrane region" description="Helical" evidence="1">
    <location>
        <begin position="94"/>
        <end position="119"/>
    </location>
</feature>
<keyword evidence="1" id="KW-1133">Transmembrane helix</keyword>